<dbReference type="AlphaFoldDB" id="A0A3D0WCW5"/>
<evidence type="ECO:0000313" key="1">
    <source>
        <dbReference type="EMBL" id="HCB75593.1"/>
    </source>
</evidence>
<gene>
    <name evidence="1" type="ORF">DEP91_05385</name>
</gene>
<name>A0A3D0WCW5_9SPHN</name>
<evidence type="ECO:0000313" key="2">
    <source>
        <dbReference type="Proteomes" id="UP000262699"/>
    </source>
</evidence>
<dbReference type="EMBL" id="DOYJ01000152">
    <property type="protein sequence ID" value="HCB75593.1"/>
    <property type="molecule type" value="Genomic_DNA"/>
</dbReference>
<comment type="caution">
    <text evidence="1">The sequence shown here is derived from an EMBL/GenBank/DDBJ whole genome shotgun (WGS) entry which is preliminary data.</text>
</comment>
<dbReference type="Proteomes" id="UP000262699">
    <property type="component" value="Unassembled WGS sequence"/>
</dbReference>
<accession>A0A3D0WCW5</accession>
<reference evidence="1 2" key="1">
    <citation type="journal article" date="2018" name="Nat. Biotechnol.">
        <title>A standardized bacterial taxonomy based on genome phylogeny substantially revises the tree of life.</title>
        <authorList>
            <person name="Parks D.H."/>
            <person name="Chuvochina M."/>
            <person name="Waite D.W."/>
            <person name="Rinke C."/>
            <person name="Skarshewski A."/>
            <person name="Chaumeil P.A."/>
            <person name="Hugenholtz P."/>
        </authorList>
    </citation>
    <scope>NUCLEOTIDE SEQUENCE [LARGE SCALE GENOMIC DNA]</scope>
    <source>
        <strain evidence="1">UBA9015</strain>
    </source>
</reference>
<sequence length="132" mass="14254">MLWTGWTAMMIQAAAPAIAPADRAAILDAARRPVAEELGRPPLFVVKTLRRDGDWAFLFADMQAAGGKPFDYAGTKKAEAARRGLVSHAYAALLRRQNGRWHVAEAAIGPTDVAWEGWAAKHGAPPSVFAFD</sequence>
<organism evidence="1 2">
    <name type="scientific">Sphingomonas bacterium</name>
    <dbReference type="NCBI Taxonomy" id="1895847"/>
    <lineage>
        <taxon>Bacteria</taxon>
        <taxon>Pseudomonadati</taxon>
        <taxon>Pseudomonadota</taxon>
        <taxon>Alphaproteobacteria</taxon>
        <taxon>Sphingomonadales</taxon>
        <taxon>Sphingomonadaceae</taxon>
        <taxon>Sphingomonas</taxon>
    </lineage>
</organism>
<proteinExistence type="predicted"/>
<protein>
    <submittedName>
        <fullName evidence="1">Uncharacterized protein</fullName>
    </submittedName>
</protein>